<evidence type="ECO:0000256" key="5">
    <source>
        <dbReference type="ARBA" id="ARBA00023062"/>
    </source>
</evidence>
<evidence type="ECO:0000256" key="2">
    <source>
        <dbReference type="ARBA" id="ARBA00009986"/>
    </source>
</evidence>
<evidence type="ECO:0000256" key="7">
    <source>
        <dbReference type="RuleBase" id="RU366016"/>
    </source>
</evidence>
<evidence type="ECO:0000259" key="9">
    <source>
        <dbReference type="Pfam" id="PF00171"/>
    </source>
</evidence>
<dbReference type="UniPathway" id="UPA00261">
    <property type="reaction ID" value="UER00374"/>
</dbReference>
<name>A0A8H7RWW9_9FUNG</name>
<evidence type="ECO:0000256" key="1">
    <source>
        <dbReference type="ARBA" id="ARBA00004786"/>
    </source>
</evidence>
<comment type="similarity">
    <text evidence="2 7">Belongs to the aldehyde dehydrogenase family.</text>
</comment>
<dbReference type="InterPro" id="IPR016161">
    <property type="entry name" value="Ald_DH/histidinol_DH"/>
</dbReference>
<dbReference type="GO" id="GO:0005759">
    <property type="term" value="C:mitochondrial matrix"/>
    <property type="evidence" value="ECO:0007669"/>
    <property type="project" value="TreeGrafter"/>
</dbReference>
<evidence type="ECO:0000256" key="8">
    <source>
        <dbReference type="RuleBase" id="RU366030"/>
    </source>
</evidence>
<keyword evidence="4 7" id="KW-0520">NAD</keyword>
<evidence type="ECO:0000256" key="3">
    <source>
        <dbReference type="ARBA" id="ARBA00023002"/>
    </source>
</evidence>
<dbReference type="FunFam" id="3.40.605.10:FF:000006">
    <property type="entry name" value="1-pyrroline-5-carboxylate dehydrogenase"/>
    <property type="match status" value="1"/>
</dbReference>
<keyword evidence="5 7" id="KW-0642">Proline metabolism</keyword>
<evidence type="ECO:0000313" key="11">
    <source>
        <dbReference type="Proteomes" id="UP000646827"/>
    </source>
</evidence>
<dbReference type="OrthoDB" id="5322683at2759"/>
<dbReference type="NCBIfam" id="TIGR01236">
    <property type="entry name" value="D1pyr5carbox1"/>
    <property type="match status" value="1"/>
</dbReference>
<dbReference type="FunFam" id="3.40.309.10:FF:000005">
    <property type="entry name" value="1-pyrroline-5-carboxylate dehydrogenase 1"/>
    <property type="match status" value="1"/>
</dbReference>
<keyword evidence="11" id="KW-1185">Reference proteome</keyword>
<dbReference type="Gene3D" id="3.40.309.10">
    <property type="entry name" value="Aldehyde Dehydrogenase, Chain A, domain 2"/>
    <property type="match status" value="1"/>
</dbReference>
<proteinExistence type="inferred from homology"/>
<feature type="domain" description="Aldehyde dehydrogenase" evidence="9">
    <location>
        <begin position="65"/>
        <end position="527"/>
    </location>
</feature>
<dbReference type="InterPro" id="IPR005931">
    <property type="entry name" value="P5CDH/ALDH4A1"/>
</dbReference>
<protein>
    <recommendedName>
        <fullName evidence="7 8">Multifunctional fusion protein</fullName>
    </recommendedName>
    <domain>
        <recommendedName>
            <fullName evidence="8">Delta-1-pyrroline-5-carboxylate dehydrogenase</fullName>
            <shortName evidence="8">P5C dehydrogenase</shortName>
        </recommendedName>
        <alternativeName>
            <fullName evidence="7">L-glutamate gamma-semialdehyde dehydrogenase</fullName>
        </alternativeName>
    </domain>
    <domain>
        <recommendedName>
            <fullName evidence="7">L-glutamate gamma-semialdehyde dehydrogenase</fullName>
            <ecNumber evidence="7">1.2.1.88</ecNumber>
        </recommendedName>
    </domain>
</protein>
<dbReference type="Gene3D" id="3.40.605.10">
    <property type="entry name" value="Aldehyde Dehydrogenase, Chain A, domain 1"/>
    <property type="match status" value="1"/>
</dbReference>
<dbReference type="InterPro" id="IPR015590">
    <property type="entry name" value="Aldehyde_DH_dom"/>
</dbReference>
<comment type="pathway">
    <text evidence="1 7">Amino-acid degradation; L-proline degradation into L-glutamate; L-glutamate from L-proline: step 2/2.</text>
</comment>
<gene>
    <name evidence="10" type="ORF">INT45_012236</name>
</gene>
<organism evidence="10 11">
    <name type="scientific">Circinella minor</name>
    <dbReference type="NCBI Taxonomy" id="1195481"/>
    <lineage>
        <taxon>Eukaryota</taxon>
        <taxon>Fungi</taxon>
        <taxon>Fungi incertae sedis</taxon>
        <taxon>Mucoromycota</taxon>
        <taxon>Mucoromycotina</taxon>
        <taxon>Mucoromycetes</taxon>
        <taxon>Mucorales</taxon>
        <taxon>Lichtheimiaceae</taxon>
        <taxon>Circinella</taxon>
    </lineage>
</organism>
<evidence type="ECO:0000256" key="6">
    <source>
        <dbReference type="ARBA" id="ARBA00048142"/>
    </source>
</evidence>
<keyword evidence="3 7" id="KW-0560">Oxidoreductase</keyword>
<dbReference type="EMBL" id="JAEPRB010000304">
    <property type="protein sequence ID" value="KAG2217366.1"/>
    <property type="molecule type" value="Genomic_DNA"/>
</dbReference>
<dbReference type="GO" id="GO:0010133">
    <property type="term" value="P:L-proline catabolic process to L-glutamate"/>
    <property type="evidence" value="ECO:0007669"/>
    <property type="project" value="UniProtKB-UniRule"/>
</dbReference>
<dbReference type="SUPFAM" id="SSF53720">
    <property type="entry name" value="ALDH-like"/>
    <property type="match status" value="1"/>
</dbReference>
<reference evidence="10 11" key="1">
    <citation type="submission" date="2020-12" db="EMBL/GenBank/DDBJ databases">
        <title>Metabolic potential, ecology and presence of endohyphal bacteria is reflected in genomic diversity of Mucoromycotina.</title>
        <authorList>
            <person name="Muszewska A."/>
            <person name="Okrasinska A."/>
            <person name="Steczkiewicz K."/>
            <person name="Drgas O."/>
            <person name="Orlowska M."/>
            <person name="Perlinska-Lenart U."/>
            <person name="Aleksandrzak-Piekarczyk T."/>
            <person name="Szatraj K."/>
            <person name="Zielenkiewicz U."/>
            <person name="Pilsyk S."/>
            <person name="Malc E."/>
            <person name="Mieczkowski P."/>
            <person name="Kruszewska J.S."/>
            <person name="Biernat P."/>
            <person name="Pawlowska J."/>
        </authorList>
    </citation>
    <scope>NUCLEOTIDE SEQUENCE [LARGE SCALE GENOMIC DNA]</scope>
    <source>
        <strain evidence="10 11">CBS 142.35</strain>
    </source>
</reference>
<evidence type="ECO:0000313" key="10">
    <source>
        <dbReference type="EMBL" id="KAG2217366.1"/>
    </source>
</evidence>
<dbReference type="Pfam" id="PF00171">
    <property type="entry name" value="Aldedh"/>
    <property type="match status" value="1"/>
</dbReference>
<dbReference type="InterPro" id="IPR016163">
    <property type="entry name" value="Ald_DH_C"/>
</dbReference>
<dbReference type="PANTHER" id="PTHR42862">
    <property type="entry name" value="DELTA-1-PYRROLINE-5-CARBOXYLATE DEHYDROGENASE 1, ISOFORM A-RELATED"/>
    <property type="match status" value="1"/>
</dbReference>
<sequence>MSNALQTPSLAHFKLPAIDNEPMKNYAPGSIERQKLKEAIDSMRAELPLEVPVVINGEKIFTGTTAKQFNPSDHAKVVCNYHEADASLIKKAIDGAMVAKARWESLPFNDRVAVFLKAADLLSSKYRYKIMAATMLGQGKNIWQAEIDAAAELCDFWRFNCKYAEEMYQIQPPKNAFGTWNRAEYRALDGFVLAVSPFNFTAIGGNLPSAPALMGNVVLWKPSPSAVLSNYLVYELLVEAGLPPGVVQFVPGPAEEVCATAIGHPEFSSLHYTGSTAVFRKLWKEIGNNIDKYTSYPRIVGETGGKNYHLLHPSLDEQGVRHAALQTIRGAFEFQGQKCSACSRAYIPQSLYPTFRKYLLEEHAKIKQGPSHEFEHFMGPVINRFAFDKIKGFIDHAQTDDNCQVLAGGKCDDSVGYFIEPTIIISKDAMTKTLTDEIFGPVVTLYVYEDNQFEQTCKLIQETTEYGLTGAFFARDRESIVKGSNLLRHTAGNFYINDKCTGAVVGQQPFGGGRASGTNDKAGSWSLLVRFISTRTIKENFVPIDDFIYPSNFA</sequence>
<accession>A0A8H7RWW9</accession>
<dbReference type="PROSITE" id="PS00070">
    <property type="entry name" value="ALDEHYDE_DEHYDR_CYS"/>
    <property type="match status" value="1"/>
</dbReference>
<dbReference type="PANTHER" id="PTHR42862:SF1">
    <property type="entry name" value="DELTA-1-PYRROLINE-5-CARBOXYLATE DEHYDROGENASE 2, ISOFORM A-RELATED"/>
    <property type="match status" value="1"/>
</dbReference>
<comment type="caution">
    <text evidence="10">The sequence shown here is derived from an EMBL/GenBank/DDBJ whole genome shotgun (WGS) entry which is preliminary data.</text>
</comment>
<evidence type="ECO:0000256" key="4">
    <source>
        <dbReference type="ARBA" id="ARBA00023027"/>
    </source>
</evidence>
<dbReference type="AlphaFoldDB" id="A0A8H7RWW9"/>
<dbReference type="InterPro" id="IPR050485">
    <property type="entry name" value="Proline_metab_enzyme"/>
</dbReference>
<dbReference type="InterPro" id="IPR016160">
    <property type="entry name" value="Ald_DH_CS_CYS"/>
</dbReference>
<dbReference type="EC" id="1.2.1.88" evidence="7"/>
<dbReference type="InterPro" id="IPR016162">
    <property type="entry name" value="Ald_DH_N"/>
</dbReference>
<comment type="catalytic activity">
    <reaction evidence="6 7">
        <text>L-glutamate 5-semialdehyde + NAD(+) + H2O = L-glutamate + NADH + 2 H(+)</text>
        <dbReference type="Rhea" id="RHEA:30235"/>
        <dbReference type="ChEBI" id="CHEBI:15377"/>
        <dbReference type="ChEBI" id="CHEBI:15378"/>
        <dbReference type="ChEBI" id="CHEBI:29985"/>
        <dbReference type="ChEBI" id="CHEBI:57540"/>
        <dbReference type="ChEBI" id="CHEBI:57945"/>
        <dbReference type="ChEBI" id="CHEBI:58066"/>
        <dbReference type="EC" id="1.2.1.88"/>
    </reaction>
</comment>
<dbReference type="GO" id="GO:0003842">
    <property type="term" value="F:L-glutamate gamma-semialdehyde dehydrogenase activity"/>
    <property type="evidence" value="ECO:0007669"/>
    <property type="project" value="UniProtKB-UniRule"/>
</dbReference>
<dbReference type="Proteomes" id="UP000646827">
    <property type="component" value="Unassembled WGS sequence"/>
</dbReference>
<dbReference type="CDD" id="cd07123">
    <property type="entry name" value="ALDH_F4-17_P5CDH"/>
    <property type="match status" value="1"/>
</dbReference>